<organism evidence="8 9">
    <name type="scientific">Pseudomonas fluorescens</name>
    <dbReference type="NCBI Taxonomy" id="294"/>
    <lineage>
        <taxon>Bacteria</taxon>
        <taxon>Pseudomonadati</taxon>
        <taxon>Pseudomonadota</taxon>
        <taxon>Gammaproteobacteria</taxon>
        <taxon>Pseudomonadales</taxon>
        <taxon>Pseudomonadaceae</taxon>
        <taxon>Pseudomonas</taxon>
    </lineage>
</organism>
<evidence type="ECO:0000256" key="3">
    <source>
        <dbReference type="ARBA" id="ARBA00023015"/>
    </source>
</evidence>
<dbReference type="Gene3D" id="1.10.10.60">
    <property type="entry name" value="Homeodomain-like"/>
    <property type="match status" value="1"/>
</dbReference>
<dbReference type="Gene3D" id="3.40.50.300">
    <property type="entry name" value="P-loop containing nucleotide triphosphate hydrolases"/>
    <property type="match status" value="1"/>
</dbReference>
<evidence type="ECO:0000313" key="9">
    <source>
        <dbReference type="Proteomes" id="UP000255125"/>
    </source>
</evidence>
<dbReference type="CDD" id="cd00009">
    <property type="entry name" value="AAA"/>
    <property type="match status" value="1"/>
</dbReference>
<dbReference type="SMART" id="SM00382">
    <property type="entry name" value="AAA"/>
    <property type="match status" value="1"/>
</dbReference>
<evidence type="ECO:0000259" key="7">
    <source>
        <dbReference type="PROSITE" id="PS50045"/>
    </source>
</evidence>
<dbReference type="Proteomes" id="UP000255125">
    <property type="component" value="Unassembled WGS sequence"/>
</dbReference>
<name>A0A379I7N0_PSEFL</name>
<dbReference type="InterPro" id="IPR027417">
    <property type="entry name" value="P-loop_NTPase"/>
</dbReference>
<gene>
    <name evidence="8" type="primary">nifA_1</name>
    <name evidence="8" type="ORF">NCTC10392_00835</name>
</gene>
<dbReference type="Pfam" id="PF00158">
    <property type="entry name" value="Sigma54_activat"/>
    <property type="match status" value="1"/>
</dbReference>
<dbReference type="InterPro" id="IPR009057">
    <property type="entry name" value="Homeodomain-like_sf"/>
</dbReference>
<evidence type="ECO:0000313" key="8">
    <source>
        <dbReference type="EMBL" id="SUD28464.1"/>
    </source>
</evidence>
<dbReference type="PROSITE" id="PS00688">
    <property type="entry name" value="SIGMA54_INTERACT_3"/>
    <property type="match status" value="1"/>
</dbReference>
<reference evidence="8 9" key="1">
    <citation type="submission" date="2018-06" db="EMBL/GenBank/DDBJ databases">
        <authorList>
            <consortium name="Pathogen Informatics"/>
            <person name="Doyle S."/>
        </authorList>
    </citation>
    <scope>NUCLEOTIDE SEQUENCE [LARGE SCALE GENOMIC DNA]</scope>
    <source>
        <strain evidence="8 9">NCTC10392</strain>
    </source>
</reference>
<feature type="domain" description="Sigma-54 factor interaction" evidence="7">
    <location>
        <begin position="218"/>
        <end position="446"/>
    </location>
</feature>
<dbReference type="Pfam" id="PF25601">
    <property type="entry name" value="AAA_lid_14"/>
    <property type="match status" value="1"/>
</dbReference>
<dbReference type="InterPro" id="IPR002078">
    <property type="entry name" value="Sigma_54_int"/>
</dbReference>
<dbReference type="GO" id="GO:0006355">
    <property type="term" value="P:regulation of DNA-templated transcription"/>
    <property type="evidence" value="ECO:0007669"/>
    <property type="project" value="InterPro"/>
</dbReference>
<dbReference type="PANTHER" id="PTHR32071">
    <property type="entry name" value="TRANSCRIPTIONAL REGULATORY PROTEIN"/>
    <property type="match status" value="1"/>
</dbReference>
<protein>
    <submittedName>
        <fullName evidence="8">Nitrogen fixation positive regulatory protein</fullName>
    </submittedName>
</protein>
<dbReference type="Gene3D" id="3.30.450.40">
    <property type="match status" value="1"/>
</dbReference>
<keyword evidence="2" id="KW-0067">ATP-binding</keyword>
<dbReference type="EMBL" id="UGUS01000002">
    <property type="protein sequence ID" value="SUD28464.1"/>
    <property type="molecule type" value="Genomic_DNA"/>
</dbReference>
<dbReference type="Pfam" id="PF02954">
    <property type="entry name" value="HTH_8"/>
    <property type="match status" value="1"/>
</dbReference>
<evidence type="ECO:0000256" key="6">
    <source>
        <dbReference type="ARBA" id="ARBA00023163"/>
    </source>
</evidence>
<sequence>MKEIQVRMPDNSKIDDLNSSPAFWRSQEMLLLQQVMALAGKSLAVEPVFKEMLHLLSELLGLNRGRIVLLDEDGRGGTIRYAYGLTKEEVVLGRYALDEGVTGRVLAHGQVTIVQDIDKEPIFLGRMVERSKLPAGPVSFIALPIQIGQKTVGVLACHRIRMRARPLADDLTILRILATLAGQMLHLHSYIEEKTLALEQRNDMLTRALHADATRYGIVGTSPELLRAISELERVSSATASVLLLGESGSGKELFARALHLASPRRDKPFIKVNCAAIPDTLFESELFGYERGAFTGATALRAGWFEQADGGTIFLDEIGELPLGMQAKLLRTLQEGTITRLGGKREIPVDVRLVAATNRDLAIEVARGQFRQDLYYRLNVIPIHLPSLAERRSDIPALAMHFLNRVNQANQRNISLTSDAIARLQNHPWPGNIRELSNVIERVVLLADKSPLNAGDLEPFLNTGETVEEVQVQPVSSRLQAEPLMMSLPMRPYAPAGSHSADALQQALLQCGGNKSRAAQLLGLTSRQFNYRWQKLGL</sequence>
<dbReference type="GO" id="GO:0043565">
    <property type="term" value="F:sequence-specific DNA binding"/>
    <property type="evidence" value="ECO:0007669"/>
    <property type="project" value="InterPro"/>
</dbReference>
<keyword evidence="5" id="KW-0010">Activator</keyword>
<dbReference type="Pfam" id="PF01590">
    <property type="entry name" value="GAF"/>
    <property type="match status" value="1"/>
</dbReference>
<proteinExistence type="predicted"/>
<dbReference type="PROSITE" id="PS00676">
    <property type="entry name" value="SIGMA54_INTERACT_2"/>
    <property type="match status" value="1"/>
</dbReference>
<dbReference type="InterPro" id="IPR003018">
    <property type="entry name" value="GAF"/>
</dbReference>
<dbReference type="InterPro" id="IPR025944">
    <property type="entry name" value="Sigma_54_int_dom_CS"/>
</dbReference>
<dbReference type="SUPFAM" id="SSF55781">
    <property type="entry name" value="GAF domain-like"/>
    <property type="match status" value="1"/>
</dbReference>
<dbReference type="InterPro" id="IPR002197">
    <property type="entry name" value="HTH_Fis"/>
</dbReference>
<dbReference type="SUPFAM" id="SSF52540">
    <property type="entry name" value="P-loop containing nucleoside triphosphate hydrolases"/>
    <property type="match status" value="1"/>
</dbReference>
<dbReference type="InterPro" id="IPR025662">
    <property type="entry name" value="Sigma_54_int_dom_ATP-bd_1"/>
</dbReference>
<dbReference type="SMART" id="SM00065">
    <property type="entry name" value="GAF"/>
    <property type="match status" value="1"/>
</dbReference>
<evidence type="ECO:0000256" key="1">
    <source>
        <dbReference type="ARBA" id="ARBA00022741"/>
    </source>
</evidence>
<evidence type="ECO:0000256" key="4">
    <source>
        <dbReference type="ARBA" id="ARBA00023125"/>
    </source>
</evidence>
<dbReference type="AlphaFoldDB" id="A0A379I7N0"/>
<keyword evidence="3" id="KW-0805">Transcription regulation</keyword>
<dbReference type="InterPro" id="IPR003593">
    <property type="entry name" value="AAA+_ATPase"/>
</dbReference>
<dbReference type="GO" id="GO:0005524">
    <property type="term" value="F:ATP binding"/>
    <property type="evidence" value="ECO:0007669"/>
    <property type="project" value="UniProtKB-KW"/>
</dbReference>
<dbReference type="PROSITE" id="PS00675">
    <property type="entry name" value="SIGMA54_INTERACT_1"/>
    <property type="match status" value="1"/>
</dbReference>
<keyword evidence="1" id="KW-0547">Nucleotide-binding</keyword>
<dbReference type="PRINTS" id="PR01590">
    <property type="entry name" value="HTHFIS"/>
</dbReference>
<dbReference type="InterPro" id="IPR058031">
    <property type="entry name" value="AAA_lid_NorR"/>
</dbReference>
<accession>A0A379I7N0</accession>
<dbReference type="InterPro" id="IPR029016">
    <property type="entry name" value="GAF-like_dom_sf"/>
</dbReference>
<keyword evidence="6" id="KW-0804">Transcription</keyword>
<evidence type="ECO:0000256" key="2">
    <source>
        <dbReference type="ARBA" id="ARBA00022840"/>
    </source>
</evidence>
<dbReference type="SUPFAM" id="SSF46689">
    <property type="entry name" value="Homeodomain-like"/>
    <property type="match status" value="1"/>
</dbReference>
<dbReference type="InterPro" id="IPR025943">
    <property type="entry name" value="Sigma_54_int_dom_ATP-bd_2"/>
</dbReference>
<keyword evidence="4" id="KW-0238">DNA-binding</keyword>
<dbReference type="PANTHER" id="PTHR32071:SF117">
    <property type="entry name" value="PTS-DEPENDENT DIHYDROXYACETONE KINASE OPERON REGULATORY PROTEIN-RELATED"/>
    <property type="match status" value="1"/>
</dbReference>
<dbReference type="FunFam" id="3.40.50.300:FF:000006">
    <property type="entry name" value="DNA-binding transcriptional regulator NtrC"/>
    <property type="match status" value="1"/>
</dbReference>
<dbReference type="PROSITE" id="PS50045">
    <property type="entry name" value="SIGMA54_INTERACT_4"/>
    <property type="match status" value="1"/>
</dbReference>
<evidence type="ECO:0000256" key="5">
    <source>
        <dbReference type="ARBA" id="ARBA00023159"/>
    </source>
</evidence>
<dbReference type="Gene3D" id="1.10.8.60">
    <property type="match status" value="1"/>
</dbReference>